<evidence type="ECO:0000313" key="7">
    <source>
        <dbReference type="EMBL" id="RAP78484.1"/>
    </source>
</evidence>
<dbReference type="SUPFAM" id="SSF50447">
    <property type="entry name" value="Translation proteins"/>
    <property type="match status" value="1"/>
</dbReference>
<evidence type="ECO:0000256" key="5">
    <source>
        <dbReference type="SAM" id="Coils"/>
    </source>
</evidence>
<organism evidence="7 8">
    <name type="scientific">Paenibacillus montanisoli</name>
    <dbReference type="NCBI Taxonomy" id="2081970"/>
    <lineage>
        <taxon>Bacteria</taxon>
        <taxon>Bacillati</taxon>
        <taxon>Bacillota</taxon>
        <taxon>Bacilli</taxon>
        <taxon>Bacillales</taxon>
        <taxon>Paenibacillaceae</taxon>
        <taxon>Paenibacillus</taxon>
    </lineage>
</organism>
<dbReference type="Pfam" id="PF07973">
    <property type="entry name" value="tRNA_SAD"/>
    <property type="match status" value="1"/>
</dbReference>
<dbReference type="GO" id="GO:0006419">
    <property type="term" value="P:alanyl-tRNA aminoacylation"/>
    <property type="evidence" value="ECO:0007669"/>
    <property type="project" value="InterPro"/>
</dbReference>
<dbReference type="EMBL" id="QLUW01000001">
    <property type="protein sequence ID" value="RAP78484.1"/>
    <property type="molecule type" value="Genomic_DNA"/>
</dbReference>
<dbReference type="GO" id="GO:0005737">
    <property type="term" value="C:cytoplasm"/>
    <property type="evidence" value="ECO:0007669"/>
    <property type="project" value="UniProtKB-SubCell"/>
</dbReference>
<dbReference type="InterPro" id="IPR018163">
    <property type="entry name" value="Thr/Ala-tRNA-synth_IIc_edit"/>
</dbReference>
<dbReference type="SMART" id="SM00863">
    <property type="entry name" value="tRNA_SAD"/>
    <property type="match status" value="1"/>
</dbReference>
<proteinExistence type="predicted"/>
<comment type="subcellular location">
    <subcellularLocation>
        <location evidence="2">Cytoplasm</location>
    </subcellularLocation>
</comment>
<dbReference type="RefSeq" id="WP_112881607.1">
    <property type="nucleotide sequence ID" value="NZ_QLUW01000001.1"/>
</dbReference>
<name>A0A328UDR9_9BACL</name>
<dbReference type="PANTHER" id="PTHR43462">
    <property type="entry name" value="ALANYL-TRNA EDITING PROTEIN"/>
    <property type="match status" value="1"/>
</dbReference>
<evidence type="ECO:0000256" key="4">
    <source>
        <dbReference type="ARBA" id="ARBA00022833"/>
    </source>
</evidence>
<dbReference type="InterPro" id="IPR051335">
    <property type="entry name" value="Alanyl-tRNA_Editing_Enzymes"/>
</dbReference>
<dbReference type="PANTHER" id="PTHR43462:SF1">
    <property type="entry name" value="ALANYL-TRNA EDITING PROTEIN AARSD1"/>
    <property type="match status" value="1"/>
</dbReference>
<keyword evidence="4" id="KW-0862">Zinc</keyword>
<dbReference type="GO" id="GO:0005524">
    <property type="term" value="F:ATP binding"/>
    <property type="evidence" value="ECO:0007669"/>
    <property type="project" value="InterPro"/>
</dbReference>
<comment type="cofactor">
    <cofactor evidence="1">
        <name>Zn(2+)</name>
        <dbReference type="ChEBI" id="CHEBI:29105"/>
    </cofactor>
</comment>
<dbReference type="Proteomes" id="UP000249260">
    <property type="component" value="Unassembled WGS sequence"/>
</dbReference>
<sequence length="393" mass="43945">MTIRLYYNSSYVTEWETNITKSLKRDDGWYVLLEESAFYPHGGGQPCDTGKINGVPVLDVISEEDEVLHKVERLPEGSAASCRIDWQRRFDHMQQHSGQHLLSAVCLKLFDAMTLSFHLGIEFATIDVAKPELTPEQLSHLEREVNQAIYDNHRIASYMVSEEEAGSLPLAKPPKVSGNIRIVEIERVEYNACGGTHVSSTGGIGMIKLLRTEKMKGNTRISFKCGNRALKEFNDCLGIIGKLSLKFNTGKDEIIARVEKWEQEQKQFQTEMAALKEQNDSFVARELLELQESCLIAHQFENKPLKDMQSLAIKLTSLTNDPVLLADLADLKVVLSHSGRFELSCGAFFKEHLEAYGGKGGGSSTMAQAGFGTLNEALAFYEFARARFQNSVV</sequence>
<feature type="coiled-coil region" evidence="5">
    <location>
        <begin position="251"/>
        <end position="278"/>
    </location>
</feature>
<comment type="caution">
    <text evidence="7">The sequence shown here is derived from an EMBL/GenBank/DDBJ whole genome shotgun (WGS) entry which is preliminary data.</text>
</comment>
<keyword evidence="8" id="KW-1185">Reference proteome</keyword>
<dbReference type="InterPro" id="IPR009000">
    <property type="entry name" value="Transl_B-barrel_sf"/>
</dbReference>
<reference evidence="7 8" key="1">
    <citation type="submission" date="2018-06" db="EMBL/GenBank/DDBJ databases">
        <title>Paenibacillus montanisoli sp. nov., isolated from mountain area soil.</title>
        <authorList>
            <person name="Wu M."/>
        </authorList>
    </citation>
    <scope>NUCLEOTIDE SEQUENCE [LARGE SCALE GENOMIC DNA]</scope>
    <source>
        <strain evidence="7 8">RA17</strain>
    </source>
</reference>
<accession>A0A328UDR9</accession>
<protein>
    <submittedName>
        <fullName evidence="7">Hydrolase</fullName>
    </submittedName>
</protein>
<dbReference type="SUPFAM" id="SSF55186">
    <property type="entry name" value="ThrRS/AlaRS common domain"/>
    <property type="match status" value="1"/>
</dbReference>
<evidence type="ECO:0000256" key="3">
    <source>
        <dbReference type="ARBA" id="ARBA00022723"/>
    </source>
</evidence>
<feature type="domain" description="Alanyl-transfer RNA synthetases family profile" evidence="6">
    <location>
        <begin position="1"/>
        <end position="235"/>
    </location>
</feature>
<dbReference type="Gene3D" id="3.30.980.10">
    <property type="entry name" value="Threonyl-trna Synthetase, Chain A, domain 2"/>
    <property type="match status" value="1"/>
</dbReference>
<keyword evidence="3" id="KW-0479">Metal-binding</keyword>
<dbReference type="GO" id="GO:0003676">
    <property type="term" value="F:nucleic acid binding"/>
    <property type="evidence" value="ECO:0007669"/>
    <property type="project" value="InterPro"/>
</dbReference>
<keyword evidence="7" id="KW-0378">Hydrolase</keyword>
<dbReference type="PROSITE" id="PS50860">
    <property type="entry name" value="AA_TRNA_LIGASE_II_ALA"/>
    <property type="match status" value="1"/>
</dbReference>
<dbReference type="InterPro" id="IPR012947">
    <property type="entry name" value="tRNA_SAD"/>
</dbReference>
<evidence type="ECO:0000259" key="6">
    <source>
        <dbReference type="PROSITE" id="PS50860"/>
    </source>
</evidence>
<dbReference type="InterPro" id="IPR018165">
    <property type="entry name" value="Ala-tRNA-synth_IIc_core"/>
</dbReference>
<dbReference type="OrthoDB" id="9812949at2"/>
<keyword evidence="5" id="KW-0175">Coiled coil</keyword>
<dbReference type="GO" id="GO:0046872">
    <property type="term" value="F:metal ion binding"/>
    <property type="evidence" value="ECO:0007669"/>
    <property type="project" value="UniProtKB-KW"/>
</dbReference>
<dbReference type="Gene3D" id="2.40.30.130">
    <property type="match status" value="1"/>
</dbReference>
<evidence type="ECO:0000256" key="2">
    <source>
        <dbReference type="ARBA" id="ARBA00004496"/>
    </source>
</evidence>
<evidence type="ECO:0000313" key="8">
    <source>
        <dbReference type="Proteomes" id="UP000249260"/>
    </source>
</evidence>
<dbReference type="Gene3D" id="3.10.310.40">
    <property type="match status" value="1"/>
</dbReference>
<dbReference type="GO" id="GO:0002161">
    <property type="term" value="F:aminoacyl-tRNA deacylase activity"/>
    <property type="evidence" value="ECO:0007669"/>
    <property type="project" value="UniProtKB-ARBA"/>
</dbReference>
<gene>
    <name evidence="7" type="ORF">DL346_08705</name>
</gene>
<evidence type="ECO:0000256" key="1">
    <source>
        <dbReference type="ARBA" id="ARBA00001947"/>
    </source>
</evidence>
<dbReference type="GO" id="GO:0004813">
    <property type="term" value="F:alanine-tRNA ligase activity"/>
    <property type="evidence" value="ECO:0007669"/>
    <property type="project" value="InterPro"/>
</dbReference>
<dbReference type="AlphaFoldDB" id="A0A328UDR9"/>